<name>X0RZL8_9ZZZZ</name>
<dbReference type="EMBL" id="BARS01006474">
    <property type="protein sequence ID" value="GAF69162.1"/>
    <property type="molecule type" value="Genomic_DNA"/>
</dbReference>
<comment type="caution">
    <text evidence="1">The sequence shown here is derived from an EMBL/GenBank/DDBJ whole genome shotgun (WGS) entry which is preliminary data.</text>
</comment>
<dbReference type="AlphaFoldDB" id="X0RZL8"/>
<evidence type="ECO:0000313" key="1">
    <source>
        <dbReference type="EMBL" id="GAF69162.1"/>
    </source>
</evidence>
<organism evidence="1">
    <name type="scientific">marine sediment metagenome</name>
    <dbReference type="NCBI Taxonomy" id="412755"/>
    <lineage>
        <taxon>unclassified sequences</taxon>
        <taxon>metagenomes</taxon>
        <taxon>ecological metagenomes</taxon>
    </lineage>
</organism>
<accession>X0RZL8</accession>
<feature type="non-terminal residue" evidence="1">
    <location>
        <position position="71"/>
    </location>
</feature>
<reference evidence="1" key="1">
    <citation type="journal article" date="2014" name="Front. Microbiol.">
        <title>High frequency of phylogenetically diverse reductive dehalogenase-homologous genes in deep subseafloor sedimentary metagenomes.</title>
        <authorList>
            <person name="Kawai M."/>
            <person name="Futagami T."/>
            <person name="Toyoda A."/>
            <person name="Takaki Y."/>
            <person name="Nishi S."/>
            <person name="Hori S."/>
            <person name="Arai W."/>
            <person name="Tsubouchi T."/>
            <person name="Morono Y."/>
            <person name="Uchiyama I."/>
            <person name="Ito T."/>
            <person name="Fujiyama A."/>
            <person name="Inagaki F."/>
            <person name="Takami H."/>
        </authorList>
    </citation>
    <scope>NUCLEOTIDE SEQUENCE</scope>
    <source>
        <strain evidence="1">Expedition CK06-06</strain>
    </source>
</reference>
<sequence>MKGQLGETIEKKFSIIIKHLIGSKSNEESLARINVSAQFNPEEKTAPAIARNLNAAFLIALSGKTHPRYEP</sequence>
<gene>
    <name evidence="1" type="ORF">S01H1_12598</name>
</gene>
<protein>
    <submittedName>
        <fullName evidence="1">Uncharacterized protein</fullName>
    </submittedName>
</protein>
<proteinExistence type="predicted"/>